<keyword evidence="3" id="KW-1185">Reference proteome</keyword>
<accession>A0A9Q0L337</accession>
<dbReference type="AlphaFoldDB" id="A0A9Q0L337"/>
<dbReference type="Proteomes" id="UP001141806">
    <property type="component" value="Unassembled WGS sequence"/>
</dbReference>
<feature type="region of interest" description="Disordered" evidence="1">
    <location>
        <begin position="373"/>
        <end position="435"/>
    </location>
</feature>
<comment type="caution">
    <text evidence="2">The sequence shown here is derived from an EMBL/GenBank/DDBJ whole genome shotgun (WGS) entry which is preliminary data.</text>
</comment>
<feature type="region of interest" description="Disordered" evidence="1">
    <location>
        <begin position="458"/>
        <end position="480"/>
    </location>
</feature>
<evidence type="ECO:0000313" key="2">
    <source>
        <dbReference type="EMBL" id="KAJ4981395.1"/>
    </source>
</evidence>
<feature type="compositionally biased region" description="Basic residues" evidence="1">
    <location>
        <begin position="464"/>
        <end position="480"/>
    </location>
</feature>
<dbReference type="EMBL" id="JAMYWD010000001">
    <property type="protein sequence ID" value="KAJ4981395.1"/>
    <property type="molecule type" value="Genomic_DNA"/>
</dbReference>
<gene>
    <name evidence="2" type="ORF">NE237_032232</name>
</gene>
<feature type="compositionally biased region" description="Polar residues" evidence="1">
    <location>
        <begin position="391"/>
        <end position="410"/>
    </location>
</feature>
<evidence type="ECO:0000313" key="3">
    <source>
        <dbReference type="Proteomes" id="UP001141806"/>
    </source>
</evidence>
<feature type="compositionally biased region" description="Polar residues" evidence="1">
    <location>
        <begin position="217"/>
        <end position="232"/>
    </location>
</feature>
<name>A0A9Q0L337_9MAGN</name>
<reference evidence="2" key="1">
    <citation type="journal article" date="2023" name="Plant J.">
        <title>The genome of the king protea, Protea cynaroides.</title>
        <authorList>
            <person name="Chang J."/>
            <person name="Duong T.A."/>
            <person name="Schoeman C."/>
            <person name="Ma X."/>
            <person name="Roodt D."/>
            <person name="Barker N."/>
            <person name="Li Z."/>
            <person name="Van de Peer Y."/>
            <person name="Mizrachi E."/>
        </authorList>
    </citation>
    <scope>NUCLEOTIDE SEQUENCE</scope>
    <source>
        <tissue evidence="2">Young leaves</tissue>
    </source>
</reference>
<dbReference type="PANTHER" id="PTHR38371:SF1">
    <property type="entry name" value="RHO GTPASE-ACTIVATING PROTEIN"/>
    <property type="match status" value="1"/>
</dbReference>
<dbReference type="PANTHER" id="PTHR38371">
    <property type="entry name" value="RHO GTPASE-ACTIVATING PROTEIN"/>
    <property type="match status" value="1"/>
</dbReference>
<feature type="region of interest" description="Disordered" evidence="1">
    <location>
        <begin position="188"/>
        <end position="232"/>
    </location>
</feature>
<feature type="region of interest" description="Disordered" evidence="1">
    <location>
        <begin position="1"/>
        <end position="35"/>
    </location>
</feature>
<proteinExistence type="predicted"/>
<feature type="region of interest" description="Disordered" evidence="1">
    <location>
        <begin position="68"/>
        <end position="93"/>
    </location>
</feature>
<dbReference type="OrthoDB" id="1671977at2759"/>
<sequence length="480" mass="53101">MDDFEAPSFSLGIDLDFDSEPTAVPHEGSVSKQASEFSSNVSFQLLEEDDGLQNQPLDLGLHIEDPPSVLKRLKRGPASTSPAGSKRQPVQSQLDVDDGIEEFSSQEVLRTGETVGSSAIQSHSASNSSKSQLHCRMVLTEQSVIKNKVQKCTSASNTLSSANFKAGDRKLMFSKLTLSPLRRFQLLDSDSDEPSSSEDLCQDAGKNDAAAKERHSNPGQYMTGSQPKRPNASAVTFQTGDLWKDFSPKKNPSIPTPTLDELCDEYFRSVKDKNVAQMEKGLSVGSSEGYQKRSISENVKRCEDLQSPLPPSYQYFYHEDSRIQKLVRERLPNFFPLGDVNNRGHQQFDTAIIDYMSQFGQKVCQQIDGATNKALEGGSKRGKRKRKSSNAKEISQPSGEWVNPKSNNRVPKNAGKRRVHAEGNSAGRWYTGQDGKRVYVSKNGQELTGRAAYMHYKKESGKGGFKRSRKKATAKKKSKG</sequence>
<organism evidence="2 3">
    <name type="scientific">Protea cynaroides</name>
    <dbReference type="NCBI Taxonomy" id="273540"/>
    <lineage>
        <taxon>Eukaryota</taxon>
        <taxon>Viridiplantae</taxon>
        <taxon>Streptophyta</taxon>
        <taxon>Embryophyta</taxon>
        <taxon>Tracheophyta</taxon>
        <taxon>Spermatophyta</taxon>
        <taxon>Magnoliopsida</taxon>
        <taxon>Proteales</taxon>
        <taxon>Proteaceae</taxon>
        <taxon>Protea</taxon>
    </lineage>
</organism>
<protein>
    <submittedName>
        <fullName evidence="2">Uncharacterized protein</fullName>
    </submittedName>
</protein>
<evidence type="ECO:0000256" key="1">
    <source>
        <dbReference type="SAM" id="MobiDB-lite"/>
    </source>
</evidence>
<feature type="compositionally biased region" description="Polar residues" evidence="1">
    <location>
        <begin position="78"/>
        <end position="93"/>
    </location>
</feature>
<feature type="compositionally biased region" description="Basic and acidic residues" evidence="1">
    <location>
        <begin position="205"/>
        <end position="216"/>
    </location>
</feature>
<feature type="compositionally biased region" description="Basic residues" evidence="1">
    <location>
        <begin position="380"/>
        <end position="389"/>
    </location>
</feature>